<evidence type="ECO:0000256" key="2">
    <source>
        <dbReference type="ARBA" id="ARBA00010480"/>
    </source>
</evidence>
<name>G3MA50_9CAUD</name>
<comment type="similarity">
    <text evidence="2">Belongs to the glucose-1-phosphate thymidylyltransferase family.</text>
</comment>
<keyword evidence="11" id="KW-1185">Reference proteome</keyword>
<evidence type="ECO:0000313" key="10">
    <source>
        <dbReference type="EMBL" id="AEO93568.1"/>
    </source>
</evidence>
<dbReference type="EMBL" id="JN638751">
    <property type="protein sequence ID" value="AEO93568.1"/>
    <property type="molecule type" value="Genomic_DNA"/>
</dbReference>
<keyword evidence="6" id="KW-0479">Metal-binding</keyword>
<organism evidence="10 11">
    <name type="scientific">Bacillus phage G</name>
    <dbReference type="NCBI Taxonomy" id="2884420"/>
    <lineage>
        <taxon>Viruses</taxon>
        <taxon>Duplodnaviria</taxon>
        <taxon>Heunggongvirae</taxon>
        <taxon>Uroviricota</taxon>
        <taxon>Caudoviricetes</taxon>
        <taxon>Donellivirus</taxon>
        <taxon>Donellivirus gee</taxon>
    </lineage>
</organism>
<evidence type="ECO:0000259" key="9">
    <source>
        <dbReference type="Pfam" id="PF00483"/>
    </source>
</evidence>
<dbReference type="SUPFAM" id="SSF53448">
    <property type="entry name" value="Nucleotide-diphospho-sugar transferases"/>
    <property type="match status" value="1"/>
</dbReference>
<dbReference type="Proteomes" id="UP000009273">
    <property type="component" value="Segment"/>
</dbReference>
<dbReference type="PANTHER" id="PTHR43532:SF1">
    <property type="entry name" value="GLUCOSE-1-PHOSPHATE THYMIDYLYLTRANSFERASE 1"/>
    <property type="match status" value="1"/>
</dbReference>
<dbReference type="Pfam" id="PF00483">
    <property type="entry name" value="NTP_transferase"/>
    <property type="match status" value="1"/>
</dbReference>
<feature type="domain" description="Nucleotidyl transferase" evidence="9">
    <location>
        <begin position="5"/>
        <end position="235"/>
    </location>
</feature>
<evidence type="ECO:0000256" key="5">
    <source>
        <dbReference type="ARBA" id="ARBA00022695"/>
    </source>
</evidence>
<evidence type="ECO:0000256" key="6">
    <source>
        <dbReference type="ARBA" id="ARBA00022723"/>
    </source>
</evidence>
<keyword evidence="7" id="KW-0460">Magnesium</keyword>
<dbReference type="RefSeq" id="YP_009015612.1">
    <property type="nucleotide sequence ID" value="NC_023719.1"/>
</dbReference>
<keyword evidence="4" id="KW-0808">Transferase</keyword>
<dbReference type="GO" id="GO:0008879">
    <property type="term" value="F:glucose-1-phosphate thymidylyltransferase activity"/>
    <property type="evidence" value="ECO:0007669"/>
    <property type="project" value="UniProtKB-EC"/>
</dbReference>
<evidence type="ECO:0000256" key="1">
    <source>
        <dbReference type="ARBA" id="ARBA00001946"/>
    </source>
</evidence>
<sequence length="246" mass="27978">MTKYKGIILAGGMGSRLMPLTDIVNKFLLPVYNKPLIEYSIDSLKQAGITEIAVILGRKSAGHTIEYLKSGQKYGVNFTYFFQEEPLGVAHALSYAEGFAGNDPVVVMCADNIIYDEIDKFTDSYSSGAFISCKHFDEVEQLQRFAVLKFDENKKVISLEEKPKVPQSNFAFTGVQIYDNQIWDIIKTLKPSDRGEYEITHVLNEYINREQFSYDLLEDEWVDAGTPESLLEAQLLAFNKFHKIKE</sequence>
<dbReference type="Gene3D" id="3.90.550.10">
    <property type="entry name" value="Spore Coat Polysaccharide Biosynthesis Protein SpsA, Chain A"/>
    <property type="match status" value="1"/>
</dbReference>
<dbReference type="GO" id="GO:0046872">
    <property type="term" value="F:metal ion binding"/>
    <property type="evidence" value="ECO:0007669"/>
    <property type="project" value="UniProtKB-KW"/>
</dbReference>
<dbReference type="InterPro" id="IPR005907">
    <property type="entry name" value="G1P_thy_trans_s"/>
</dbReference>
<dbReference type="GeneID" id="18563524"/>
<comment type="cofactor">
    <cofactor evidence="1">
        <name>Mg(2+)</name>
        <dbReference type="ChEBI" id="CHEBI:18420"/>
    </cofactor>
</comment>
<evidence type="ECO:0000256" key="3">
    <source>
        <dbReference type="ARBA" id="ARBA00012461"/>
    </source>
</evidence>
<accession>G3MA50</accession>
<dbReference type="InterPro" id="IPR029044">
    <property type="entry name" value="Nucleotide-diphossugar_trans"/>
</dbReference>
<comment type="catalytic activity">
    <reaction evidence="8">
        <text>dTTP + alpha-D-glucose 1-phosphate + H(+) = dTDP-alpha-D-glucose + diphosphate</text>
        <dbReference type="Rhea" id="RHEA:15225"/>
        <dbReference type="ChEBI" id="CHEBI:15378"/>
        <dbReference type="ChEBI" id="CHEBI:33019"/>
        <dbReference type="ChEBI" id="CHEBI:37568"/>
        <dbReference type="ChEBI" id="CHEBI:57477"/>
        <dbReference type="ChEBI" id="CHEBI:58601"/>
        <dbReference type="EC" id="2.7.7.24"/>
    </reaction>
</comment>
<dbReference type="KEGG" id="vg:18563524"/>
<protein>
    <recommendedName>
        <fullName evidence="3">glucose-1-phosphate thymidylyltransferase</fullName>
        <ecNumber evidence="3">2.7.7.24</ecNumber>
    </recommendedName>
</protein>
<dbReference type="EC" id="2.7.7.24" evidence="3"/>
<evidence type="ECO:0000313" key="11">
    <source>
        <dbReference type="Proteomes" id="UP000009273"/>
    </source>
</evidence>
<dbReference type="InterPro" id="IPR005835">
    <property type="entry name" value="NTP_transferase_dom"/>
</dbReference>
<reference evidence="10 11" key="1">
    <citation type="submission" date="2011-09" db="EMBL/GenBank/DDBJ databases">
        <authorList>
            <person name="Pope W.H."/>
            <person name="Pedulla M.L."/>
            <person name="Ford M.E."/>
            <person name="Peebles C.L."/>
            <person name="Hatfull G.H."/>
            <person name="Hendrix R.W."/>
        </authorList>
    </citation>
    <scope>NUCLEOTIDE SEQUENCE [LARGE SCALE GENOMIC DNA]</scope>
    <source>
        <strain evidence="10">G</strain>
    </source>
</reference>
<keyword evidence="5" id="KW-0548">Nucleotidyltransferase</keyword>
<evidence type="ECO:0000256" key="4">
    <source>
        <dbReference type="ARBA" id="ARBA00022679"/>
    </source>
</evidence>
<proteinExistence type="inferred from homology"/>
<gene>
    <name evidence="10" type="primary">309</name>
    <name evidence="10" type="ORF">G_309</name>
</gene>
<dbReference type="OrthoDB" id="11040at10239"/>
<dbReference type="PANTHER" id="PTHR43532">
    <property type="entry name" value="GLUCOSE-1-PHOSPHATE THYMIDYLYLTRANSFERASE"/>
    <property type="match status" value="1"/>
</dbReference>
<evidence type="ECO:0000256" key="8">
    <source>
        <dbReference type="ARBA" id="ARBA00049336"/>
    </source>
</evidence>
<evidence type="ECO:0000256" key="7">
    <source>
        <dbReference type="ARBA" id="ARBA00022842"/>
    </source>
</evidence>